<proteinExistence type="inferred from homology"/>
<dbReference type="InterPro" id="IPR014729">
    <property type="entry name" value="Rossmann-like_a/b/a_fold"/>
</dbReference>
<feature type="domain" description="Photolyase/cryptochrome alpha/beta" evidence="7">
    <location>
        <begin position="9"/>
        <end position="153"/>
    </location>
</feature>
<dbReference type="SUPFAM" id="SSF52425">
    <property type="entry name" value="Cryptochrome/photolyase, N-terminal domain"/>
    <property type="match status" value="1"/>
</dbReference>
<evidence type="ECO:0000256" key="1">
    <source>
        <dbReference type="ARBA" id="ARBA00005862"/>
    </source>
</evidence>
<evidence type="ECO:0000256" key="2">
    <source>
        <dbReference type="ARBA" id="ARBA00017881"/>
    </source>
</evidence>
<dbReference type="RefSeq" id="WP_062844738.1">
    <property type="nucleotide sequence ID" value="NZ_CP014945.1"/>
</dbReference>
<evidence type="ECO:0000256" key="6">
    <source>
        <dbReference type="RuleBase" id="RU367151"/>
    </source>
</evidence>
<dbReference type="Pfam" id="PF00875">
    <property type="entry name" value="DNA_photolyase"/>
    <property type="match status" value="1"/>
</dbReference>
<gene>
    <name evidence="8" type="ORF">A3K91_1535</name>
</gene>
<name>A0ABM5ZYC2_9GAMM</name>
<sequence length="447" mass="51587">MPNQSLTSNITLVLFHNDLRVTDNATLSKAANLSSNGQLLLVYAPSLTDTLDKKVSQQVYHYDTMGQARQRFLSESLAALDASLMQLGNKLLYLQNNVATSDTFTQLNELIQQQSVTDICVSQTADYNQNQVYKCLQEQNPQVCWHVQTTATLFDKLPLDELPKSFTAFRKKTESNYDLLQAKEDIVNCPTPKSLPPMPENLRDSHEYFFAAQAFNEPSQQPPDWKGGEKSGLEHLDAYFDSDAPSIYKTTRNALDDWTHSTKLSAWLANGSLSVNMVLNRLRRYERDIIANESTYWIWFELLWREYFYWYAIAHQQKLFWFKGIAQHLPPTQFDHKRLAQWKNGTTQYPIVNACMNQLKSTGYMSNRGRQLVASCLVHELGLDWRYGAIYFEQQLIDYDVASNWGNWQYLAGVGADPRGCRQFNLNKQTQQYDPNGEFIRKWQGEV</sequence>
<keyword evidence="3 6" id="KW-0285">Flavoprotein</keyword>
<evidence type="ECO:0000256" key="3">
    <source>
        <dbReference type="ARBA" id="ARBA00022630"/>
    </source>
</evidence>
<evidence type="ECO:0000256" key="5">
    <source>
        <dbReference type="ARBA" id="ARBA00022991"/>
    </source>
</evidence>
<dbReference type="InterPro" id="IPR036155">
    <property type="entry name" value="Crypto/Photolyase_N_sf"/>
</dbReference>
<evidence type="ECO:0000256" key="4">
    <source>
        <dbReference type="ARBA" id="ARBA00022827"/>
    </source>
</evidence>
<dbReference type="InterPro" id="IPR014133">
    <property type="entry name" value="Cry_DASH"/>
</dbReference>
<dbReference type="PANTHER" id="PTHR11455">
    <property type="entry name" value="CRYPTOCHROME"/>
    <property type="match status" value="1"/>
</dbReference>
<evidence type="ECO:0000313" key="9">
    <source>
        <dbReference type="Proteomes" id="UP000076104"/>
    </source>
</evidence>
<evidence type="ECO:0000259" key="7">
    <source>
        <dbReference type="PROSITE" id="PS51645"/>
    </source>
</evidence>
<organism evidence="8 9">
    <name type="scientific">Psychrobacter alimentarius</name>
    <dbReference type="NCBI Taxonomy" id="261164"/>
    <lineage>
        <taxon>Bacteria</taxon>
        <taxon>Pseudomonadati</taxon>
        <taxon>Pseudomonadota</taxon>
        <taxon>Gammaproteobacteria</taxon>
        <taxon>Moraxellales</taxon>
        <taxon>Moraxellaceae</taxon>
        <taxon>Psychrobacter</taxon>
    </lineage>
</organism>
<dbReference type="EMBL" id="CP014945">
    <property type="protein sequence ID" value="AMT97137.1"/>
    <property type="molecule type" value="Genomic_DNA"/>
</dbReference>
<comment type="function">
    <text evidence="6">May have a photoreceptor function.</text>
</comment>
<dbReference type="PROSITE" id="PS51645">
    <property type="entry name" value="PHR_CRY_ALPHA_BETA"/>
    <property type="match status" value="1"/>
</dbReference>
<dbReference type="SUPFAM" id="SSF48173">
    <property type="entry name" value="Cryptochrome/photolyase FAD-binding domain"/>
    <property type="match status" value="1"/>
</dbReference>
<dbReference type="PRINTS" id="PR00147">
    <property type="entry name" value="DNAPHOTLYASE"/>
</dbReference>
<keyword evidence="9" id="KW-1185">Reference proteome</keyword>
<dbReference type="InterPro" id="IPR036134">
    <property type="entry name" value="Crypto/Photolyase_FAD-like_sf"/>
</dbReference>
<protein>
    <recommendedName>
        <fullName evidence="2 6">Cryptochrome DASH</fullName>
    </recommendedName>
</protein>
<comment type="cofactor">
    <cofactor evidence="6">
        <name>(6R)-5,10-methylene-5,6,7,8-tetrahydrofolate</name>
        <dbReference type="ChEBI" id="CHEBI:15636"/>
    </cofactor>
    <text evidence="6">Binds 1 5,10-methenyltetrahydrofolate (MTHF) per subunit.</text>
</comment>
<dbReference type="InterPro" id="IPR005101">
    <property type="entry name" value="Cryptochr/Photolyase_FAD-bd"/>
</dbReference>
<comment type="similarity">
    <text evidence="1 6">Belongs to the DNA photolyase class-1 family.</text>
</comment>
<keyword evidence="5 6" id="KW-0157">Chromophore</keyword>
<reference evidence="8 9" key="1">
    <citation type="submission" date="2016-03" db="EMBL/GenBank/DDBJ databases">
        <title>Genome sequencing of Psychrobacter alimentarius PAMC 27889.</title>
        <authorList>
            <person name="Lee J."/>
            <person name="Kim O.-S."/>
        </authorList>
    </citation>
    <scope>NUCLEOTIDE SEQUENCE [LARGE SCALE GENOMIC DNA]</scope>
    <source>
        <strain evidence="8 9">PAMC 27889</strain>
    </source>
</reference>
<dbReference type="Gene3D" id="3.40.50.620">
    <property type="entry name" value="HUPs"/>
    <property type="match status" value="1"/>
</dbReference>
<keyword evidence="4 6" id="KW-0274">FAD</keyword>
<evidence type="ECO:0000313" key="8">
    <source>
        <dbReference type="EMBL" id="AMT97137.1"/>
    </source>
</evidence>
<dbReference type="GeneID" id="33060204"/>
<dbReference type="Gene3D" id="1.25.40.80">
    <property type="match status" value="1"/>
</dbReference>
<dbReference type="PANTHER" id="PTHR11455:SF22">
    <property type="entry name" value="CRYPTOCHROME DASH"/>
    <property type="match status" value="1"/>
</dbReference>
<dbReference type="Pfam" id="PF03441">
    <property type="entry name" value="FAD_binding_7"/>
    <property type="match status" value="1"/>
</dbReference>
<dbReference type="NCBIfam" id="TIGR02765">
    <property type="entry name" value="crypto_DASH"/>
    <property type="match status" value="1"/>
</dbReference>
<accession>A0ABM5ZYC2</accession>
<dbReference type="InterPro" id="IPR002081">
    <property type="entry name" value="Cryptochrome/DNA_photolyase_1"/>
</dbReference>
<dbReference type="InterPro" id="IPR006050">
    <property type="entry name" value="DNA_photolyase_N"/>
</dbReference>
<comment type="cofactor">
    <cofactor evidence="6">
        <name>FAD</name>
        <dbReference type="ChEBI" id="CHEBI:57692"/>
    </cofactor>
    <text evidence="6">Binds 1 FAD per subunit.</text>
</comment>
<dbReference type="Gene3D" id="1.10.579.10">
    <property type="entry name" value="DNA Cyclobutane Dipyrimidine Photolyase, subunit A, domain 3"/>
    <property type="match status" value="1"/>
</dbReference>
<dbReference type="Proteomes" id="UP000076104">
    <property type="component" value="Chromosome"/>
</dbReference>